<keyword evidence="3" id="KW-1185">Reference proteome</keyword>
<dbReference type="InterPro" id="IPR050491">
    <property type="entry name" value="AmpC-like"/>
</dbReference>
<dbReference type="SUPFAM" id="SSF56601">
    <property type="entry name" value="beta-lactamase/transpeptidase-like"/>
    <property type="match status" value="1"/>
</dbReference>
<evidence type="ECO:0000259" key="1">
    <source>
        <dbReference type="Pfam" id="PF00144"/>
    </source>
</evidence>
<organism evidence="2 3">
    <name type="scientific">Actinacidiphila cocklensis</name>
    <dbReference type="NCBI Taxonomy" id="887465"/>
    <lineage>
        <taxon>Bacteria</taxon>
        <taxon>Bacillati</taxon>
        <taxon>Actinomycetota</taxon>
        <taxon>Actinomycetes</taxon>
        <taxon>Kitasatosporales</taxon>
        <taxon>Streptomycetaceae</taxon>
        <taxon>Actinacidiphila</taxon>
    </lineage>
</organism>
<dbReference type="InterPro" id="IPR001466">
    <property type="entry name" value="Beta-lactam-related"/>
</dbReference>
<name>A0A9W4GU53_9ACTN</name>
<sequence length="353" mass="36970">MSVRTAAPAYQAEDLSPLLDGALARVRAPDVVVAVSRDGRRTYAAGGTAAAGVYPREDLGFALGSLSKTFTVLLLADLGRAGVLGLDDPLAAHLPGLRLPPGHARRITLRHLATHTSGLPRVPRDMVAGALLHPYANGYAGYGRDRLLAALSRTRLRHAPGTRWHYSNFGLALLGPVLESATAADFADLLTDRVLRPLALTGTALGTEASAVPAAAVGRRGDGRTPLPPTDMAAFAPAGGLLSTPDDLLGYAEAHLRPAGALTAALRDVQVPQVRRGRPHRREVHTLTWYQHQAAGGPMLFHAGATFGQQCFLGFHPATRTAVAAFATRHDRTCAVVAAGHRLLQDLASAAGG</sequence>
<feature type="domain" description="Beta-lactamase-related" evidence="1">
    <location>
        <begin position="20"/>
        <end position="336"/>
    </location>
</feature>
<dbReference type="EMBL" id="CAJSLV010000092">
    <property type="protein sequence ID" value="CAG6397738.1"/>
    <property type="molecule type" value="Genomic_DNA"/>
</dbReference>
<dbReference type="Gene3D" id="3.40.710.10">
    <property type="entry name" value="DD-peptidase/beta-lactamase superfamily"/>
    <property type="match status" value="1"/>
</dbReference>
<dbReference type="RefSeq" id="WP_251498331.1">
    <property type="nucleotide sequence ID" value="NZ_CAJSLV010000092.1"/>
</dbReference>
<dbReference type="PANTHER" id="PTHR46825">
    <property type="entry name" value="D-ALANYL-D-ALANINE-CARBOXYPEPTIDASE/ENDOPEPTIDASE AMPH"/>
    <property type="match status" value="1"/>
</dbReference>
<comment type="caution">
    <text evidence="2">The sequence shown here is derived from an EMBL/GenBank/DDBJ whole genome shotgun (WGS) entry which is preliminary data.</text>
</comment>
<dbReference type="AlphaFoldDB" id="A0A9W4GU53"/>
<accession>A0A9W4GU53</accession>
<dbReference type="PANTHER" id="PTHR46825:SF7">
    <property type="entry name" value="D-ALANYL-D-ALANINE CARBOXYPEPTIDASE"/>
    <property type="match status" value="1"/>
</dbReference>
<evidence type="ECO:0000313" key="3">
    <source>
        <dbReference type="Proteomes" id="UP001152519"/>
    </source>
</evidence>
<dbReference type="InterPro" id="IPR012338">
    <property type="entry name" value="Beta-lactam/transpept-like"/>
</dbReference>
<evidence type="ECO:0000313" key="2">
    <source>
        <dbReference type="EMBL" id="CAG6397738.1"/>
    </source>
</evidence>
<dbReference type="Proteomes" id="UP001152519">
    <property type="component" value="Unassembled WGS sequence"/>
</dbReference>
<dbReference type="Pfam" id="PF00144">
    <property type="entry name" value="Beta-lactamase"/>
    <property type="match status" value="1"/>
</dbReference>
<reference evidence="2" key="1">
    <citation type="submission" date="2021-05" db="EMBL/GenBank/DDBJ databases">
        <authorList>
            <person name="Arsene-Ploetze F."/>
        </authorList>
    </citation>
    <scope>NUCLEOTIDE SEQUENCE</scope>
    <source>
        <strain evidence="2">DSM 42138</strain>
    </source>
</reference>
<protein>
    <submittedName>
        <fullName evidence="2">CubicO group peptidase, beta-lactamase class C family</fullName>
    </submittedName>
</protein>
<gene>
    <name evidence="2" type="ORF">SCOCK_60071</name>
</gene>
<proteinExistence type="predicted"/>